<keyword evidence="3" id="KW-1185">Reference proteome</keyword>
<keyword evidence="1" id="KW-0732">Signal</keyword>
<dbReference type="Gene3D" id="3.40.50.1110">
    <property type="entry name" value="SGNH hydrolase"/>
    <property type="match status" value="1"/>
</dbReference>
<organism evidence="2 3">
    <name type="scientific">Edaphochlamys debaryana</name>
    <dbReference type="NCBI Taxonomy" id="47281"/>
    <lineage>
        <taxon>Eukaryota</taxon>
        <taxon>Viridiplantae</taxon>
        <taxon>Chlorophyta</taxon>
        <taxon>core chlorophytes</taxon>
        <taxon>Chlorophyceae</taxon>
        <taxon>CS clade</taxon>
        <taxon>Chlamydomonadales</taxon>
        <taxon>Chlamydomonadales incertae sedis</taxon>
        <taxon>Edaphochlamys</taxon>
    </lineage>
</organism>
<name>A0A835XKH1_9CHLO</name>
<dbReference type="CDD" id="cd00229">
    <property type="entry name" value="SGNH_hydrolase"/>
    <property type="match status" value="1"/>
</dbReference>
<feature type="chain" id="PRO_5032419018" description="SGNH hydrolase-type esterase domain-containing protein" evidence="1">
    <location>
        <begin position="20"/>
        <end position="513"/>
    </location>
</feature>
<dbReference type="OrthoDB" id="532422at2759"/>
<dbReference type="AlphaFoldDB" id="A0A835XKH1"/>
<proteinExistence type="predicted"/>
<dbReference type="PANTHER" id="PTHR34407:SF1">
    <property type="entry name" value="SGNH HYDROLASE-TYPE ESTERASE DOMAIN-CONTAINING PROTEIN"/>
    <property type="match status" value="1"/>
</dbReference>
<dbReference type="SUPFAM" id="SSF52266">
    <property type="entry name" value="SGNH hydrolase"/>
    <property type="match status" value="1"/>
</dbReference>
<evidence type="ECO:0000313" key="3">
    <source>
        <dbReference type="Proteomes" id="UP000612055"/>
    </source>
</evidence>
<reference evidence="2" key="1">
    <citation type="journal article" date="2020" name="bioRxiv">
        <title>Comparative genomics of Chlamydomonas.</title>
        <authorList>
            <person name="Craig R.J."/>
            <person name="Hasan A.R."/>
            <person name="Ness R.W."/>
            <person name="Keightley P.D."/>
        </authorList>
    </citation>
    <scope>NUCLEOTIDE SEQUENCE</scope>
    <source>
        <strain evidence="2">CCAP 11/70</strain>
    </source>
</reference>
<dbReference type="InterPro" id="IPR036514">
    <property type="entry name" value="SGNH_hydro_sf"/>
</dbReference>
<protein>
    <recommendedName>
        <fullName evidence="4">SGNH hydrolase-type esterase domain-containing protein</fullName>
    </recommendedName>
</protein>
<feature type="signal peptide" evidence="1">
    <location>
        <begin position="1"/>
        <end position="19"/>
    </location>
</feature>
<accession>A0A835XKH1</accession>
<dbReference type="Proteomes" id="UP000612055">
    <property type="component" value="Unassembled WGS sequence"/>
</dbReference>
<evidence type="ECO:0000313" key="2">
    <source>
        <dbReference type="EMBL" id="KAG2485763.1"/>
    </source>
</evidence>
<dbReference type="PANTHER" id="PTHR34407">
    <property type="entry name" value="EXPRESSED PROTEIN"/>
    <property type="match status" value="1"/>
</dbReference>
<dbReference type="EMBL" id="JAEHOE010000122">
    <property type="protein sequence ID" value="KAG2485763.1"/>
    <property type="molecule type" value="Genomic_DNA"/>
</dbReference>
<evidence type="ECO:0000256" key="1">
    <source>
        <dbReference type="SAM" id="SignalP"/>
    </source>
</evidence>
<sequence length="513" mass="56253">MQLAVALLGALATLLLASGQEVDKPFERTAVRQELLWQRPPHRLAAIDASLGLALAPLMSYSFLLPMTQLRAGRSYAGPRARLRRFVRALLSGSRPLKVGAVGGSITWGEGTSDKSRHAWFSVVSRFLVDSFPRANITCRNGAVPATPSAFMVMCLEHSVDPDVDLVFVEYLINDGLDERLFDSPVVRSMERLIRRLLRLPGRPAVVLMQTPFRHMTVETPDRRPFHETMEEAEGALALYYDVQTLSLRAALWRLAVTQAREGFRWRQLFVDHHPGDAGNHVMADLAMFLLQETALDLVLNPWGPEDEERLTESLPAPMYRDNEAPSSVTCAKDELFRRLVTSANGFEYVNDSPNPAKPKWGFAANVTGSTLTFRLDSRRAAGAPGSHVSLFVHHLRSYEGMGWARFSCASGCVCGAVEVDAHITERVSQTYQLRLDVTPAEACEVRVEVLERSSSGGHRFKVSGVVVAEEGAGVAALERLQGPGGGLSERNEIDTALVFTSNRTGTGSGTAG</sequence>
<gene>
    <name evidence="2" type="ORF">HYH03_015477</name>
</gene>
<evidence type="ECO:0008006" key="4">
    <source>
        <dbReference type="Google" id="ProtNLM"/>
    </source>
</evidence>
<comment type="caution">
    <text evidence="2">The sequence shown here is derived from an EMBL/GenBank/DDBJ whole genome shotgun (WGS) entry which is preliminary data.</text>
</comment>